<proteinExistence type="predicted"/>
<keyword evidence="3" id="KW-1185">Reference proteome</keyword>
<gene>
    <name evidence="2" type="ORF">GCM10009765_03220</name>
</gene>
<feature type="compositionally biased region" description="Low complexity" evidence="1">
    <location>
        <begin position="512"/>
        <end position="526"/>
    </location>
</feature>
<name>A0ABN2FR17_9ACTN</name>
<evidence type="ECO:0008006" key="4">
    <source>
        <dbReference type="Google" id="ProtNLM"/>
    </source>
</evidence>
<dbReference type="Pfam" id="PF12083">
    <property type="entry name" value="DUF3560"/>
    <property type="match status" value="1"/>
</dbReference>
<sequence length="541" mass="60241">MPDHCGSSRHDTPPPDHHNPHPDPPVIQITHSHATGTRVEGSGKGDGVWEIAREQGFRYSRDVGIYLRLSRDKNANEPKINALKYALERAGFAVQVDIDNTWRAAADREADRGERIAAHADRLRDRADRATARSSRAEDRAQRITDLIPLGQPILVGHHSETRARRDQAHIDAAMTTASSEAEYASKLAARAHGAAANEAAKHAGPAIMRRIQQLESNKRILERHLALQSASGDARQRTQDKIDRLADDITHQHTVLGAMADAGVFVAWTTADFQPGDQVCVRGWEWRSVSRVNKKTVRVDNRDQCQLVEMDRITGLRRDGQQWDTPHGQPWPVELAVRVARWEHLLAAASVPSNAYSDTTRHVRWAQRLVHGLDLDAADAELAAFHPERATLDVRRGLASTYLGAYKRLTAGEPIPDVTESLPAVDLTPDWRLPDTPAVDRRVDQLRSGDLIKGIWDLTGNARILHRRFAGPVDSISDPLNRHESGTWIGVRLRDGEEEWLQTHRWLSTYPQAAQDPPSSPATSPCRSGRNGSSKQTIRP</sequence>
<reference evidence="2 3" key="1">
    <citation type="journal article" date="2019" name="Int. J. Syst. Evol. Microbiol.">
        <title>The Global Catalogue of Microorganisms (GCM) 10K type strain sequencing project: providing services to taxonomists for standard genome sequencing and annotation.</title>
        <authorList>
            <consortium name="The Broad Institute Genomics Platform"/>
            <consortium name="The Broad Institute Genome Sequencing Center for Infectious Disease"/>
            <person name="Wu L."/>
            <person name="Ma J."/>
        </authorList>
    </citation>
    <scope>NUCLEOTIDE SEQUENCE [LARGE SCALE GENOMIC DNA]</scope>
    <source>
        <strain evidence="2 3">JCM 14718</strain>
    </source>
</reference>
<comment type="caution">
    <text evidence="2">The sequence shown here is derived from an EMBL/GenBank/DDBJ whole genome shotgun (WGS) entry which is preliminary data.</text>
</comment>
<dbReference type="InterPro" id="IPR021944">
    <property type="entry name" value="DUF3560"/>
</dbReference>
<evidence type="ECO:0000313" key="3">
    <source>
        <dbReference type="Proteomes" id="UP001500618"/>
    </source>
</evidence>
<feature type="region of interest" description="Disordered" evidence="1">
    <location>
        <begin position="511"/>
        <end position="541"/>
    </location>
</feature>
<feature type="region of interest" description="Disordered" evidence="1">
    <location>
        <begin position="1"/>
        <end position="26"/>
    </location>
</feature>
<dbReference type="Proteomes" id="UP001500618">
    <property type="component" value="Unassembled WGS sequence"/>
</dbReference>
<dbReference type="EMBL" id="BAAANY010000001">
    <property type="protein sequence ID" value="GAA1657083.1"/>
    <property type="molecule type" value="Genomic_DNA"/>
</dbReference>
<accession>A0ABN2FR17</accession>
<dbReference type="RefSeq" id="WP_344306418.1">
    <property type="nucleotide sequence ID" value="NZ_BAAANY010000001.1"/>
</dbReference>
<feature type="compositionally biased region" description="Polar residues" evidence="1">
    <location>
        <begin position="531"/>
        <end position="541"/>
    </location>
</feature>
<feature type="compositionally biased region" description="Basic and acidic residues" evidence="1">
    <location>
        <begin position="1"/>
        <end position="21"/>
    </location>
</feature>
<protein>
    <recommendedName>
        <fullName evidence="4">DUF3560 domain-containing protein</fullName>
    </recommendedName>
</protein>
<evidence type="ECO:0000313" key="2">
    <source>
        <dbReference type="EMBL" id="GAA1657083.1"/>
    </source>
</evidence>
<organism evidence="2 3">
    <name type="scientific">Fodinicola feengrottensis</name>
    <dbReference type="NCBI Taxonomy" id="435914"/>
    <lineage>
        <taxon>Bacteria</taxon>
        <taxon>Bacillati</taxon>
        <taxon>Actinomycetota</taxon>
        <taxon>Actinomycetes</taxon>
        <taxon>Mycobacteriales</taxon>
        <taxon>Fodinicola</taxon>
    </lineage>
</organism>
<evidence type="ECO:0000256" key="1">
    <source>
        <dbReference type="SAM" id="MobiDB-lite"/>
    </source>
</evidence>